<dbReference type="OrthoDB" id="1682423at2"/>
<dbReference type="GO" id="GO:0005886">
    <property type="term" value="C:plasma membrane"/>
    <property type="evidence" value="ECO:0007669"/>
    <property type="project" value="UniProtKB-SubCell"/>
</dbReference>
<dbReference type="Gene3D" id="3.30.240.20">
    <property type="entry name" value="bsu07140 like domains"/>
    <property type="match status" value="2"/>
</dbReference>
<dbReference type="AlphaFoldDB" id="A0A4R3KK78"/>
<proteinExistence type="inferred from homology"/>
<comment type="caution">
    <text evidence="9">The sequence shown here is derived from an EMBL/GenBank/DDBJ whole genome shotgun (WGS) entry which is preliminary data.</text>
</comment>
<dbReference type="PANTHER" id="PTHR34582">
    <property type="entry name" value="UPF0702 TRANSMEMBRANE PROTEIN YCAP"/>
    <property type="match status" value="1"/>
</dbReference>
<keyword evidence="10" id="KW-1185">Reference proteome</keyword>
<gene>
    <name evidence="9" type="ORF">EDD72_103165</name>
</gene>
<feature type="transmembrane region" description="Helical" evidence="7">
    <location>
        <begin position="32"/>
        <end position="51"/>
    </location>
</feature>
<dbReference type="Pfam" id="PF04239">
    <property type="entry name" value="DUF421"/>
    <property type="match status" value="1"/>
</dbReference>
<evidence type="ECO:0000313" key="10">
    <source>
        <dbReference type="Proteomes" id="UP000295788"/>
    </source>
</evidence>
<dbReference type="InterPro" id="IPR007353">
    <property type="entry name" value="DUF421"/>
</dbReference>
<evidence type="ECO:0000259" key="8">
    <source>
        <dbReference type="Pfam" id="PF04239"/>
    </source>
</evidence>
<evidence type="ECO:0000256" key="3">
    <source>
        <dbReference type="ARBA" id="ARBA00022475"/>
    </source>
</evidence>
<protein>
    <submittedName>
        <fullName evidence="9">Uncharacterized membrane protein YcaP (DUF421 family)</fullName>
    </submittedName>
</protein>
<name>A0A4R3KK78_9BACI</name>
<comment type="similarity">
    <text evidence="2">Belongs to the UPF0702 family.</text>
</comment>
<dbReference type="Proteomes" id="UP000295788">
    <property type="component" value="Unassembled WGS sequence"/>
</dbReference>
<dbReference type="PANTHER" id="PTHR34582:SF6">
    <property type="entry name" value="UPF0702 TRANSMEMBRANE PROTEIN YCAP"/>
    <property type="match status" value="1"/>
</dbReference>
<dbReference type="EMBL" id="SMAB01000003">
    <property type="protein sequence ID" value="TCS83837.1"/>
    <property type="molecule type" value="Genomic_DNA"/>
</dbReference>
<evidence type="ECO:0000256" key="7">
    <source>
        <dbReference type="SAM" id="Phobius"/>
    </source>
</evidence>
<evidence type="ECO:0000256" key="4">
    <source>
        <dbReference type="ARBA" id="ARBA00022692"/>
    </source>
</evidence>
<evidence type="ECO:0000256" key="1">
    <source>
        <dbReference type="ARBA" id="ARBA00004651"/>
    </source>
</evidence>
<reference evidence="9 10" key="1">
    <citation type="submission" date="2019-03" db="EMBL/GenBank/DDBJ databases">
        <title>Genomic Encyclopedia of Type Strains, Phase IV (KMG-IV): sequencing the most valuable type-strain genomes for metagenomic binning, comparative biology and taxonomic classification.</title>
        <authorList>
            <person name="Goeker M."/>
        </authorList>
    </citation>
    <scope>NUCLEOTIDE SEQUENCE [LARGE SCALE GENOMIC DNA]</scope>
    <source>
        <strain evidence="9 10">DSM 23802</strain>
    </source>
</reference>
<keyword evidence="5 7" id="KW-1133">Transmembrane helix</keyword>
<evidence type="ECO:0000256" key="5">
    <source>
        <dbReference type="ARBA" id="ARBA00022989"/>
    </source>
</evidence>
<comment type="subcellular location">
    <subcellularLocation>
        <location evidence="1">Cell membrane</location>
        <topology evidence="1">Multi-pass membrane protein</topology>
    </subcellularLocation>
</comment>
<feature type="domain" description="YetF C-terminal" evidence="8">
    <location>
        <begin position="81"/>
        <end position="214"/>
    </location>
</feature>
<dbReference type="RefSeq" id="WP_132767236.1">
    <property type="nucleotide sequence ID" value="NZ_SMAB01000003.1"/>
</dbReference>
<feature type="transmembrane region" description="Helical" evidence="7">
    <location>
        <begin position="63"/>
        <end position="80"/>
    </location>
</feature>
<sequence>MEVLTALLRTLFMYFFVLIVLRFMGKREIGKLSIFDLVVSIMMAEIAVMVIEDTEQPLSKGVVPILILMVTQILLSYLTLKSKRLRDLVDGKPSILIANGKILDKEMARQRYSIDDLFTQLREKNIQNIADVEFAILEPSGKLSVFPKPFHQPVTKGDLQLKGKEYKSLPVPLVADGQILLENLRKIDKDELWLKKQLRNKGYLDIGEIYFVSIDDSGNFFIDKKDSN</sequence>
<organism evidence="9 10">
    <name type="scientific">Tepidibacillus fermentans</name>
    <dbReference type="NCBI Taxonomy" id="1281767"/>
    <lineage>
        <taxon>Bacteria</taxon>
        <taxon>Bacillati</taxon>
        <taxon>Bacillota</taxon>
        <taxon>Bacilli</taxon>
        <taxon>Bacillales</taxon>
        <taxon>Bacillaceae</taxon>
        <taxon>Tepidibacillus</taxon>
    </lineage>
</organism>
<dbReference type="InterPro" id="IPR023090">
    <property type="entry name" value="UPF0702_alpha/beta_dom_sf"/>
</dbReference>
<feature type="transmembrane region" description="Helical" evidence="7">
    <location>
        <begin position="6"/>
        <end position="25"/>
    </location>
</feature>
<evidence type="ECO:0000256" key="6">
    <source>
        <dbReference type="ARBA" id="ARBA00023136"/>
    </source>
</evidence>
<keyword evidence="6 7" id="KW-0472">Membrane</keyword>
<accession>A0A4R3KK78</accession>
<evidence type="ECO:0000313" key="9">
    <source>
        <dbReference type="EMBL" id="TCS83837.1"/>
    </source>
</evidence>
<evidence type="ECO:0000256" key="2">
    <source>
        <dbReference type="ARBA" id="ARBA00006448"/>
    </source>
</evidence>
<keyword evidence="3" id="KW-1003">Cell membrane</keyword>
<keyword evidence="4 7" id="KW-0812">Transmembrane</keyword>